<dbReference type="Pfam" id="PF02223">
    <property type="entry name" value="Thymidylate_kin"/>
    <property type="match status" value="1"/>
</dbReference>
<dbReference type="InterPro" id="IPR039430">
    <property type="entry name" value="Thymidylate_kin-like_dom"/>
</dbReference>
<evidence type="ECO:0000259" key="1">
    <source>
        <dbReference type="Pfam" id="PF02223"/>
    </source>
</evidence>
<name>A0A1F5XGN5_9BACT</name>
<sequence>MKKTPLFVAIEGVSNVAQKALSDELEVYFAVELGLAAVAVKEPSDGIIGHRIRKIIDGKLPAPKTNYEFRRLCVEDRLEHIKTCIRPHILLGNCVLSVGYWLSTLAHGMLDGSLEQCLQLHREIIGEEMIFPHLSIILDAPEDSNYIRLAEAKCFGNIHVINFDGVSWEEVLSSAIAAIKPLL</sequence>
<accession>A0A1F5XGN5</accession>
<reference evidence="2 3" key="1">
    <citation type="journal article" date="2016" name="Nat. Commun.">
        <title>Thousands of microbial genomes shed light on interconnected biogeochemical processes in an aquifer system.</title>
        <authorList>
            <person name="Anantharaman K."/>
            <person name="Brown C.T."/>
            <person name="Hug L.A."/>
            <person name="Sharon I."/>
            <person name="Castelle C.J."/>
            <person name="Probst A.J."/>
            <person name="Thomas B.C."/>
            <person name="Singh A."/>
            <person name="Wilkins M.J."/>
            <person name="Karaoz U."/>
            <person name="Brodie E.L."/>
            <person name="Williams K.H."/>
            <person name="Hubbard S.S."/>
            <person name="Banfield J.F."/>
        </authorList>
    </citation>
    <scope>NUCLEOTIDE SEQUENCE [LARGE SCALE GENOMIC DNA]</scope>
</reference>
<dbReference type="Proteomes" id="UP000177346">
    <property type="component" value="Unassembled WGS sequence"/>
</dbReference>
<proteinExistence type="predicted"/>
<evidence type="ECO:0000313" key="2">
    <source>
        <dbReference type="EMBL" id="OGF87095.1"/>
    </source>
</evidence>
<evidence type="ECO:0000313" key="3">
    <source>
        <dbReference type="Proteomes" id="UP000177346"/>
    </source>
</evidence>
<gene>
    <name evidence="2" type="ORF">A3B19_01540</name>
</gene>
<dbReference type="SUPFAM" id="SSF52540">
    <property type="entry name" value="P-loop containing nucleoside triphosphate hydrolases"/>
    <property type="match status" value="1"/>
</dbReference>
<feature type="domain" description="Thymidylate kinase-like" evidence="1">
    <location>
        <begin position="34"/>
        <end position="151"/>
    </location>
</feature>
<dbReference type="InterPro" id="IPR027417">
    <property type="entry name" value="P-loop_NTPase"/>
</dbReference>
<comment type="caution">
    <text evidence="2">The sequence shown here is derived from an EMBL/GenBank/DDBJ whole genome shotgun (WGS) entry which is preliminary data.</text>
</comment>
<dbReference type="Gene3D" id="3.40.50.300">
    <property type="entry name" value="P-loop containing nucleotide triphosphate hydrolases"/>
    <property type="match status" value="1"/>
</dbReference>
<dbReference type="EMBL" id="MFIF01000009">
    <property type="protein sequence ID" value="OGF87095.1"/>
    <property type="molecule type" value="Genomic_DNA"/>
</dbReference>
<protein>
    <recommendedName>
        <fullName evidence="1">Thymidylate kinase-like domain-containing protein</fullName>
    </recommendedName>
</protein>
<organism evidence="2 3">
    <name type="scientific">Candidatus Giovannonibacteria bacterium RIFCSPLOWO2_01_FULL_46_32</name>
    <dbReference type="NCBI Taxonomy" id="1798353"/>
    <lineage>
        <taxon>Bacteria</taxon>
        <taxon>Candidatus Giovannoniibacteriota</taxon>
    </lineage>
</organism>
<dbReference type="AlphaFoldDB" id="A0A1F5XGN5"/>